<protein>
    <submittedName>
        <fullName evidence="6">Glyoxylase, beta-lactamase superfamily II</fullName>
    </submittedName>
</protein>
<sequence length="208" mass="23094">MDIEILPVGSLGANCYILNCKTTKEGVVIDPGDEGERILDVINDKNINIKYIINTHGHYDHIGSNEEIKKALNCDLLVHEDDYEMLIDPKLNLSFYMGNTKEGLKADVSLKDNDLIKFGNLGLKVLHTPGHSPGGICLYNEKNKICITGDTLFYGSIGRTDFEGGDYEEIIKSIKEKLLVLPDDVTIYPGHGPKSSIGLEKQINLYIK</sequence>
<keyword evidence="4" id="KW-0862">Zinc</keyword>
<dbReference type="PANTHER" id="PTHR46233:SF3">
    <property type="entry name" value="HYDROXYACYLGLUTATHIONE HYDROLASE GLOC"/>
    <property type="match status" value="1"/>
</dbReference>
<dbReference type="InterPro" id="IPR036866">
    <property type="entry name" value="RibonucZ/Hydroxyglut_hydro"/>
</dbReference>
<evidence type="ECO:0000256" key="4">
    <source>
        <dbReference type="ARBA" id="ARBA00022833"/>
    </source>
</evidence>
<evidence type="ECO:0000256" key="3">
    <source>
        <dbReference type="ARBA" id="ARBA00022801"/>
    </source>
</evidence>
<dbReference type="GO" id="GO:0046872">
    <property type="term" value="F:metal ion binding"/>
    <property type="evidence" value="ECO:0007669"/>
    <property type="project" value="UniProtKB-KW"/>
</dbReference>
<dbReference type="InterPro" id="IPR001279">
    <property type="entry name" value="Metallo-B-lactamas"/>
</dbReference>
<keyword evidence="3" id="KW-0378">Hydrolase</keyword>
<evidence type="ECO:0000313" key="6">
    <source>
        <dbReference type="EMBL" id="SMB95675.1"/>
    </source>
</evidence>
<dbReference type="Proteomes" id="UP000192731">
    <property type="component" value="Unassembled WGS sequence"/>
</dbReference>
<dbReference type="AlphaFoldDB" id="A0A1W1VQM9"/>
<dbReference type="GO" id="GO:0016787">
    <property type="term" value="F:hydrolase activity"/>
    <property type="evidence" value="ECO:0007669"/>
    <property type="project" value="UniProtKB-KW"/>
</dbReference>
<keyword evidence="7" id="KW-1185">Reference proteome</keyword>
<reference evidence="6 7" key="1">
    <citation type="submission" date="2017-04" db="EMBL/GenBank/DDBJ databases">
        <authorList>
            <person name="Afonso C.L."/>
            <person name="Miller P.J."/>
            <person name="Scott M.A."/>
            <person name="Spackman E."/>
            <person name="Goraichik I."/>
            <person name="Dimitrov K.M."/>
            <person name="Suarez D.L."/>
            <person name="Swayne D.E."/>
        </authorList>
    </citation>
    <scope>NUCLEOTIDE SEQUENCE [LARGE SCALE GENOMIC DNA]</scope>
    <source>
        <strain evidence="6 7">DSM 11270</strain>
    </source>
</reference>
<dbReference type="CDD" id="cd06262">
    <property type="entry name" value="metallo-hydrolase-like_MBL-fold"/>
    <property type="match status" value="1"/>
</dbReference>
<evidence type="ECO:0000313" key="7">
    <source>
        <dbReference type="Proteomes" id="UP000192731"/>
    </source>
</evidence>
<proteinExistence type="predicted"/>
<evidence type="ECO:0000256" key="1">
    <source>
        <dbReference type="ARBA" id="ARBA00001947"/>
    </source>
</evidence>
<dbReference type="SMART" id="SM00849">
    <property type="entry name" value="Lactamase_B"/>
    <property type="match status" value="1"/>
</dbReference>
<dbReference type="PANTHER" id="PTHR46233">
    <property type="entry name" value="HYDROXYACYLGLUTATHIONE HYDROLASE GLOC"/>
    <property type="match status" value="1"/>
</dbReference>
<dbReference type="EMBL" id="FWWT01000022">
    <property type="protein sequence ID" value="SMB95675.1"/>
    <property type="molecule type" value="Genomic_DNA"/>
</dbReference>
<organism evidence="6 7">
    <name type="scientific">Desulfonispora thiosulfatigenes DSM 11270</name>
    <dbReference type="NCBI Taxonomy" id="656914"/>
    <lineage>
        <taxon>Bacteria</taxon>
        <taxon>Bacillati</taxon>
        <taxon>Bacillota</taxon>
        <taxon>Clostridia</taxon>
        <taxon>Eubacteriales</taxon>
        <taxon>Peptococcaceae</taxon>
        <taxon>Desulfonispora</taxon>
    </lineage>
</organism>
<dbReference type="STRING" id="656914.SAMN00017405_0458"/>
<feature type="domain" description="Metallo-beta-lactamase" evidence="5">
    <location>
        <begin position="12"/>
        <end position="191"/>
    </location>
</feature>
<dbReference type="Pfam" id="PF00753">
    <property type="entry name" value="Lactamase_B"/>
    <property type="match status" value="1"/>
</dbReference>
<accession>A0A1W1VQM9</accession>
<evidence type="ECO:0000256" key="2">
    <source>
        <dbReference type="ARBA" id="ARBA00022723"/>
    </source>
</evidence>
<dbReference type="SUPFAM" id="SSF56281">
    <property type="entry name" value="Metallo-hydrolase/oxidoreductase"/>
    <property type="match status" value="1"/>
</dbReference>
<dbReference type="OrthoDB" id="9802248at2"/>
<name>A0A1W1VQM9_DESTI</name>
<dbReference type="RefSeq" id="WP_084054245.1">
    <property type="nucleotide sequence ID" value="NZ_FWWT01000022.1"/>
</dbReference>
<gene>
    <name evidence="6" type="ORF">SAMN00017405_0458</name>
</gene>
<comment type="cofactor">
    <cofactor evidence="1">
        <name>Zn(2+)</name>
        <dbReference type="ChEBI" id="CHEBI:29105"/>
    </cofactor>
</comment>
<dbReference type="InterPro" id="IPR051453">
    <property type="entry name" value="MBL_Glyoxalase_II"/>
</dbReference>
<keyword evidence="2" id="KW-0479">Metal-binding</keyword>
<dbReference type="Gene3D" id="3.60.15.10">
    <property type="entry name" value="Ribonuclease Z/Hydroxyacylglutathione hydrolase-like"/>
    <property type="match status" value="1"/>
</dbReference>
<evidence type="ECO:0000259" key="5">
    <source>
        <dbReference type="SMART" id="SM00849"/>
    </source>
</evidence>